<dbReference type="SUPFAM" id="SSF88659">
    <property type="entry name" value="Sigma3 and sigma4 domains of RNA polymerase sigma factors"/>
    <property type="match status" value="1"/>
</dbReference>
<dbReference type="GO" id="GO:0016987">
    <property type="term" value="F:sigma factor activity"/>
    <property type="evidence" value="ECO:0007669"/>
    <property type="project" value="UniProtKB-KW"/>
</dbReference>
<proteinExistence type="inferred from homology"/>
<dbReference type="PANTHER" id="PTHR43133">
    <property type="entry name" value="RNA POLYMERASE ECF-TYPE SIGMA FACTO"/>
    <property type="match status" value="1"/>
</dbReference>
<evidence type="ECO:0000259" key="6">
    <source>
        <dbReference type="Pfam" id="PF08281"/>
    </source>
</evidence>
<dbReference type="EMBL" id="WHLY01000002">
    <property type="protein sequence ID" value="MPR35985.1"/>
    <property type="molecule type" value="Genomic_DNA"/>
</dbReference>
<evidence type="ECO:0000259" key="5">
    <source>
        <dbReference type="Pfam" id="PF04542"/>
    </source>
</evidence>
<dbReference type="NCBIfam" id="TIGR02937">
    <property type="entry name" value="sigma70-ECF"/>
    <property type="match status" value="1"/>
</dbReference>
<dbReference type="Pfam" id="PF08281">
    <property type="entry name" value="Sigma70_r4_2"/>
    <property type="match status" value="1"/>
</dbReference>
<feature type="domain" description="RNA polymerase sigma factor 70 region 4 type 2" evidence="6">
    <location>
        <begin position="122"/>
        <end position="174"/>
    </location>
</feature>
<dbReference type="InterPro" id="IPR014284">
    <property type="entry name" value="RNA_pol_sigma-70_dom"/>
</dbReference>
<organism evidence="7 8">
    <name type="scientific">Salmonirosea aquatica</name>
    <dbReference type="NCBI Taxonomy" id="2654236"/>
    <lineage>
        <taxon>Bacteria</taxon>
        <taxon>Pseudomonadati</taxon>
        <taxon>Bacteroidota</taxon>
        <taxon>Cytophagia</taxon>
        <taxon>Cytophagales</taxon>
        <taxon>Spirosomataceae</taxon>
        <taxon>Salmonirosea</taxon>
    </lineage>
</organism>
<dbReference type="NCBIfam" id="TIGR02985">
    <property type="entry name" value="Sig70_bacteroi1"/>
    <property type="match status" value="1"/>
</dbReference>
<evidence type="ECO:0000256" key="1">
    <source>
        <dbReference type="ARBA" id="ARBA00010641"/>
    </source>
</evidence>
<evidence type="ECO:0000313" key="8">
    <source>
        <dbReference type="Proteomes" id="UP000479293"/>
    </source>
</evidence>
<feature type="domain" description="RNA polymerase sigma-70 region 2" evidence="5">
    <location>
        <begin position="27"/>
        <end position="90"/>
    </location>
</feature>
<keyword evidence="8" id="KW-1185">Reference proteome</keyword>
<evidence type="ECO:0000256" key="3">
    <source>
        <dbReference type="ARBA" id="ARBA00023082"/>
    </source>
</evidence>
<gene>
    <name evidence="7" type="ORF">GBK04_22210</name>
</gene>
<dbReference type="InterPro" id="IPR013325">
    <property type="entry name" value="RNA_pol_sigma_r2"/>
</dbReference>
<dbReference type="Proteomes" id="UP000479293">
    <property type="component" value="Unassembled WGS sequence"/>
</dbReference>
<protein>
    <submittedName>
        <fullName evidence="7">RNA polymerase sigma-70 factor</fullName>
    </submittedName>
</protein>
<dbReference type="PANTHER" id="PTHR43133:SF46">
    <property type="entry name" value="RNA POLYMERASE SIGMA-70 FACTOR ECF SUBFAMILY"/>
    <property type="match status" value="1"/>
</dbReference>
<dbReference type="GO" id="GO:0006352">
    <property type="term" value="P:DNA-templated transcription initiation"/>
    <property type="evidence" value="ECO:0007669"/>
    <property type="project" value="InterPro"/>
</dbReference>
<dbReference type="InterPro" id="IPR013249">
    <property type="entry name" value="RNA_pol_sigma70_r4_t2"/>
</dbReference>
<dbReference type="Pfam" id="PF04542">
    <property type="entry name" value="Sigma70_r2"/>
    <property type="match status" value="1"/>
</dbReference>
<sequence length="185" mass="22548">MTLKQLDDERLVLFLREGKMTAFEEIYRRYWYKLYSIAYHQTGIREEAEELVQEVFLKLWSRRSEVQIRHLGMYLTIAVRNQVYDYIKSQISYRKYQEYLIFQELHQHFDTDEIVNYTDLTEAVEKVLSRLPEKSAEVFKRSRFENQSVREIAQVLNLSEKAVEYHITKSLRFLKDNLKEYHTDN</sequence>
<keyword evidence="2" id="KW-0805">Transcription regulation</keyword>
<dbReference type="GO" id="GO:0003677">
    <property type="term" value="F:DNA binding"/>
    <property type="evidence" value="ECO:0007669"/>
    <property type="project" value="InterPro"/>
</dbReference>
<evidence type="ECO:0000256" key="4">
    <source>
        <dbReference type="ARBA" id="ARBA00023163"/>
    </source>
</evidence>
<dbReference type="RefSeq" id="WP_152763496.1">
    <property type="nucleotide sequence ID" value="NZ_WHLY01000002.1"/>
</dbReference>
<dbReference type="InterPro" id="IPR013324">
    <property type="entry name" value="RNA_pol_sigma_r3/r4-like"/>
</dbReference>
<comment type="similarity">
    <text evidence="1">Belongs to the sigma-70 factor family. ECF subfamily.</text>
</comment>
<evidence type="ECO:0000313" key="7">
    <source>
        <dbReference type="EMBL" id="MPR35985.1"/>
    </source>
</evidence>
<name>A0A7C9F5A6_9BACT</name>
<keyword evidence="4" id="KW-0804">Transcription</keyword>
<dbReference type="AlphaFoldDB" id="A0A7C9F5A6"/>
<dbReference type="Gene3D" id="1.10.1740.10">
    <property type="match status" value="1"/>
</dbReference>
<dbReference type="InterPro" id="IPR007627">
    <property type="entry name" value="RNA_pol_sigma70_r2"/>
</dbReference>
<dbReference type="SUPFAM" id="SSF88946">
    <property type="entry name" value="Sigma2 domain of RNA polymerase sigma factors"/>
    <property type="match status" value="1"/>
</dbReference>
<accession>A0A7C9F5A6</accession>
<reference evidence="7 8" key="1">
    <citation type="submission" date="2019-10" db="EMBL/GenBank/DDBJ databases">
        <title>Draft Genome Sequence of Cytophagaceae sp. SJW1-29.</title>
        <authorList>
            <person name="Choi A."/>
        </authorList>
    </citation>
    <scope>NUCLEOTIDE SEQUENCE [LARGE SCALE GENOMIC DNA]</scope>
    <source>
        <strain evidence="7 8">SJW1-29</strain>
    </source>
</reference>
<evidence type="ECO:0000256" key="2">
    <source>
        <dbReference type="ARBA" id="ARBA00023015"/>
    </source>
</evidence>
<dbReference type="InterPro" id="IPR014327">
    <property type="entry name" value="RNA_pol_sigma70_bacteroid"/>
</dbReference>
<dbReference type="InterPro" id="IPR036388">
    <property type="entry name" value="WH-like_DNA-bd_sf"/>
</dbReference>
<keyword evidence="3" id="KW-0731">Sigma factor</keyword>
<dbReference type="Gene3D" id="1.10.10.10">
    <property type="entry name" value="Winged helix-like DNA-binding domain superfamily/Winged helix DNA-binding domain"/>
    <property type="match status" value="1"/>
</dbReference>
<dbReference type="InterPro" id="IPR039425">
    <property type="entry name" value="RNA_pol_sigma-70-like"/>
</dbReference>
<comment type="caution">
    <text evidence="7">The sequence shown here is derived from an EMBL/GenBank/DDBJ whole genome shotgun (WGS) entry which is preliminary data.</text>
</comment>